<protein>
    <submittedName>
        <fullName evidence="1">Uncharacterized protein</fullName>
    </submittedName>
</protein>
<dbReference type="Proteomes" id="UP000197007">
    <property type="component" value="Chromosome"/>
</dbReference>
<sequence length="262" mass="30228">MIACETNEDKINKAKEVVTLFISSCNLENFEDIYTYYPASKEMDSFWKLNDFKVTNTIVKNEVVIIIGRAEKREVYFEIKKEKENYIITKTKGLSIYLNTNLYTFCKNIGCIPSNSYDVEISKVCVQNKPQFKNLVTKIKNEIESNVGLVNISANKEQMTNQVWVRGDIEYKNSSRYSIPSSTYNLYINFLDINGNILLKKQDYFSGSISFGESNFISLFEMNINDKVEKVSVSLEITDTNFIENIIAKYAEGDNCKYLNNL</sequence>
<evidence type="ECO:0000313" key="1">
    <source>
        <dbReference type="EMBL" id="ASF42925.1"/>
    </source>
</evidence>
<evidence type="ECO:0000313" key="2">
    <source>
        <dbReference type="Proteomes" id="UP000197007"/>
    </source>
</evidence>
<dbReference type="KEGG" id="capn:CBG49_07495"/>
<name>A0A1Z4BNS1_9FLAO</name>
<keyword evidence="2" id="KW-1185">Reference proteome</keyword>
<gene>
    <name evidence="1" type="ORF">CBG49_07495</name>
</gene>
<accession>A0A1Z4BNS1</accession>
<organism evidence="1 2">
    <name type="scientific">Capnocytophaga endodontalis</name>
    <dbReference type="NCBI Taxonomy" id="2708117"/>
    <lineage>
        <taxon>Bacteria</taxon>
        <taxon>Pseudomonadati</taxon>
        <taxon>Bacteroidota</taxon>
        <taxon>Flavobacteriia</taxon>
        <taxon>Flavobacteriales</taxon>
        <taxon>Flavobacteriaceae</taxon>
        <taxon>Capnocytophaga</taxon>
    </lineage>
</organism>
<proteinExistence type="predicted"/>
<dbReference type="AlphaFoldDB" id="A0A1Z4BNS1"/>
<dbReference type="EMBL" id="CP022022">
    <property type="protein sequence ID" value="ASF42925.1"/>
    <property type="molecule type" value="Genomic_DNA"/>
</dbReference>
<reference evidence="2" key="1">
    <citation type="submission" date="2017-06" db="EMBL/GenBank/DDBJ databases">
        <title>Complete genome sequence of Capnocytophaga sp. KCOM 1579 (=ChDC OS43) isolated from a human refractory periapical abscess lesion.</title>
        <authorList>
            <person name="Kook J.-K."/>
            <person name="Park S.-N."/>
            <person name="Lim Y.K."/>
            <person name="Roh H."/>
        </authorList>
    </citation>
    <scope>NUCLEOTIDE SEQUENCE [LARGE SCALE GENOMIC DNA]</scope>
    <source>
        <strain evidence="2">ChDC OS43</strain>
    </source>
</reference>